<keyword evidence="2" id="KW-1185">Reference proteome</keyword>
<name>A0A974NE33_9GAMM</name>
<dbReference type="InterPro" id="IPR043148">
    <property type="entry name" value="TagF_C"/>
</dbReference>
<sequence length="438" mass="51834">MYSKINLPKLLTFYIPNKFWRKSARETLKKKLKYIDYIKQNKRYAKGLISLKQVAKNEKIRVLFCVIYDAVFPAKPLLEKMINDDLFTPVLIIIPDMTQGQENMLKHLNKAYETYKDKYQDITVLKGYNEEKEEYLDVANKFHLVCTANPYDNITHEFFTSRYFKDKQILSFFVNYAYQGRTKHEHALFNLESVNNFWMIFVENNQVQNIMQEIMPNKAINSQVVGYCKMDPIYKIEKCEEKKIKIIIAPHHTVGSEIEGLKLSNFLLYADFFLELPKKYPLIDFIFRPHPLLFITLGQDNFWGKEKVSNYLSKLLANKNIIYSTEGDYFDIFVNSSALIHDCGSFLAEYFYTDNPQCYLLRDDSAIDKEFLAFGKEMLKHTYHAYNENQLINFIDNVVIAKKDLMKQQRLDFAYTHIKHNYPNATQTIIDFLKQKLI</sequence>
<dbReference type="KEGG" id="eaz:JHT90_09750"/>
<dbReference type="AlphaFoldDB" id="A0A974NE33"/>
<accession>A0A974NE33</accession>
<evidence type="ECO:0000313" key="2">
    <source>
        <dbReference type="Proteomes" id="UP000595278"/>
    </source>
</evidence>
<dbReference type="EMBL" id="CP067393">
    <property type="protein sequence ID" value="QQP84692.1"/>
    <property type="molecule type" value="Genomic_DNA"/>
</dbReference>
<evidence type="ECO:0008006" key="3">
    <source>
        <dbReference type="Google" id="ProtNLM"/>
    </source>
</evidence>
<dbReference type="Proteomes" id="UP000595278">
    <property type="component" value="Chromosome"/>
</dbReference>
<evidence type="ECO:0000313" key="1">
    <source>
        <dbReference type="EMBL" id="QQP84692.1"/>
    </source>
</evidence>
<protein>
    <recommendedName>
        <fullName evidence="3">CDP-glycerol:poly(Glycerophosphate) glycerophosphotransferase</fullName>
    </recommendedName>
</protein>
<gene>
    <name evidence="1" type="ORF">JHT90_09750</name>
</gene>
<dbReference type="RefSeq" id="WP_201090589.1">
    <property type="nucleotide sequence ID" value="NZ_CP067393.1"/>
</dbReference>
<reference evidence="1 2" key="1">
    <citation type="submission" date="2021-01" db="EMBL/GenBank/DDBJ databases">
        <title>Entomomonas sp. F2A isolated from a house cricket (Acheta domesticus).</title>
        <authorList>
            <person name="Spergser J."/>
            <person name="Busse H.-J."/>
        </authorList>
    </citation>
    <scope>NUCLEOTIDE SEQUENCE [LARGE SCALE GENOMIC DNA]</scope>
    <source>
        <strain evidence="1 2">F2A</strain>
    </source>
</reference>
<dbReference type="Gene3D" id="3.40.50.12580">
    <property type="match status" value="1"/>
</dbReference>
<proteinExistence type="predicted"/>
<organism evidence="1 2">
    <name type="scientific">Entomomonas asaccharolytica</name>
    <dbReference type="NCBI Taxonomy" id="2785331"/>
    <lineage>
        <taxon>Bacteria</taxon>
        <taxon>Pseudomonadati</taxon>
        <taxon>Pseudomonadota</taxon>
        <taxon>Gammaproteobacteria</taxon>
        <taxon>Pseudomonadales</taxon>
        <taxon>Pseudomonadaceae</taxon>
        <taxon>Entomomonas</taxon>
    </lineage>
</organism>